<dbReference type="STRING" id="2282107.A0A286UE84"/>
<evidence type="ECO:0000259" key="7">
    <source>
        <dbReference type="Pfam" id="PF21953"/>
    </source>
</evidence>
<dbReference type="PANTHER" id="PTHR11575:SF22">
    <property type="entry name" value="ADL392WP"/>
    <property type="match status" value="1"/>
</dbReference>
<dbReference type="Gene3D" id="3.90.780.10">
    <property type="entry name" value="5'-Nucleotidase, C-terminal domain"/>
    <property type="match status" value="2"/>
</dbReference>
<dbReference type="FunCoup" id="A0A286UE84">
    <property type="interactions" value="180"/>
</dbReference>
<proteinExistence type="predicted"/>
<evidence type="ECO:0000313" key="8">
    <source>
        <dbReference type="EMBL" id="PAV17900.1"/>
    </source>
</evidence>
<dbReference type="Pfam" id="PF00149">
    <property type="entry name" value="Metallophos"/>
    <property type="match status" value="1"/>
</dbReference>
<dbReference type="SMART" id="SM00320">
    <property type="entry name" value="WD40"/>
    <property type="match status" value="2"/>
</dbReference>
<keyword evidence="2" id="KW-0677">Repeat</keyword>
<dbReference type="Pfam" id="PF00400">
    <property type="entry name" value="WD40"/>
    <property type="match status" value="2"/>
</dbReference>
<evidence type="ECO:0000256" key="4">
    <source>
        <dbReference type="SAM" id="MobiDB-lite"/>
    </source>
</evidence>
<dbReference type="Gene3D" id="3.60.21.10">
    <property type="match status" value="1"/>
</dbReference>
<dbReference type="InterPro" id="IPR053828">
    <property type="entry name" value="Nucleosidase_C"/>
</dbReference>
<sequence>MTVGRVALTLLGLLSAVYACGDDHTHSHARRSSSSLKSIRSPTRPLQWGSLNIIHTTDTHGWLLGHQHDSSPEPNYSGDHGMFYSFVKHMKHLAKEKNVDLLLVDSGDIHDGTGISDGFPEGGTDAKDANEFIKKLPYDVLAIGNHELYVYNNTLDMYNNFGPHWKGRYLSSNANITIPDSSDPSKNVTVPVGNRFTKFTTAKGVRITAFGILFDFTGNDDGTTVQRVEDMVLEPWFLDAISEEPDVFLLAGHMPVSGDVDSWGVVHAKIREVHGDSVPILILGGHAHVRDCVQLDGRSMSLASGRYMETVGWMSVDIPKHSAKSTQNLTFSRRYLDPNRLTYEFHTGLHGRAFDTHEGAEIKSGLEGIWDKYNLSFTFGTAPNDFTLTRAEYPSNGSLPSLFVSDAVPTALVTNNSRSSLQPLQYYLVNTGALRFDLYQGTFDRNDQFTSSPFTDKFLYVEARQEWAESVLSAMNSDGESDKRRIKRSARAERKRQERLARGEVEEVYRDWLADMATHAQVKREGDFERRDDELTLGYVTQDSCPGIGDDTAHTALPFYDVPDYISSSSSSNSSVSADSWIDFVFVDFIEDDVIELLNQLQGEVVYASNKTIDASKVMSDETLSTSSSDEVGGVGLYSDYMTSEVLDSKLVHTHDIGFHVLDVEGHESSVLSVVYSPNDMQIVSGSSDSTILIWNAETRNIYRVIKEHSDTVSSLAFSPDGKRFLSGFGMLNLVNPSAIPLLDIRELFGLLDTFLMEIDLHPDLWMGLFEFGRSPKRM</sequence>
<evidence type="ECO:0000256" key="1">
    <source>
        <dbReference type="ARBA" id="ARBA00022574"/>
    </source>
</evidence>
<dbReference type="InterPro" id="IPR036322">
    <property type="entry name" value="WD40_repeat_dom_sf"/>
</dbReference>
<dbReference type="InterPro" id="IPR036907">
    <property type="entry name" value="5'-Nucleotdase_C_sf"/>
</dbReference>
<feature type="region of interest" description="Disordered" evidence="4">
    <location>
        <begin position="478"/>
        <end position="497"/>
    </location>
</feature>
<reference evidence="8 9" key="1">
    <citation type="journal article" date="2017" name="Mol. Ecol.">
        <title>Comparative and population genomic landscape of Phellinus noxius: A hypervariable fungus causing root rot in trees.</title>
        <authorList>
            <person name="Chung C.L."/>
            <person name="Lee T.J."/>
            <person name="Akiba M."/>
            <person name="Lee H.H."/>
            <person name="Kuo T.H."/>
            <person name="Liu D."/>
            <person name="Ke H.M."/>
            <person name="Yokoi T."/>
            <person name="Roa M.B."/>
            <person name="Lu M.J."/>
            <person name="Chang Y.Y."/>
            <person name="Ann P.J."/>
            <person name="Tsai J.N."/>
            <person name="Chen C.Y."/>
            <person name="Tzean S.S."/>
            <person name="Ota Y."/>
            <person name="Hattori T."/>
            <person name="Sahashi N."/>
            <person name="Liou R.F."/>
            <person name="Kikuchi T."/>
            <person name="Tsai I.J."/>
        </authorList>
    </citation>
    <scope>NUCLEOTIDE SEQUENCE [LARGE SCALE GENOMIC DNA]</scope>
    <source>
        <strain evidence="8 9">FFPRI411160</strain>
    </source>
</reference>
<accession>A0A286UE84</accession>
<dbReference type="SUPFAM" id="SSF50978">
    <property type="entry name" value="WD40 repeat-like"/>
    <property type="match status" value="1"/>
</dbReference>
<dbReference type="InParanoid" id="A0A286UE84"/>
<dbReference type="PROSITE" id="PS00678">
    <property type="entry name" value="WD_REPEATS_1"/>
    <property type="match status" value="1"/>
</dbReference>
<dbReference type="GO" id="GO:0009166">
    <property type="term" value="P:nucleotide catabolic process"/>
    <property type="evidence" value="ECO:0007669"/>
    <property type="project" value="InterPro"/>
</dbReference>
<keyword evidence="5" id="KW-0732">Signal</keyword>
<keyword evidence="9" id="KW-1185">Reference proteome</keyword>
<dbReference type="InterPro" id="IPR004843">
    <property type="entry name" value="Calcineurin-like_PHP"/>
</dbReference>
<dbReference type="SUPFAM" id="SSF55816">
    <property type="entry name" value="5'-nucleotidase (syn. UDP-sugar hydrolase), C-terminal domain"/>
    <property type="match status" value="1"/>
</dbReference>
<evidence type="ECO:0000313" key="9">
    <source>
        <dbReference type="Proteomes" id="UP000217199"/>
    </source>
</evidence>
<evidence type="ECO:0000259" key="6">
    <source>
        <dbReference type="Pfam" id="PF00149"/>
    </source>
</evidence>
<dbReference type="Proteomes" id="UP000217199">
    <property type="component" value="Unassembled WGS sequence"/>
</dbReference>
<dbReference type="SUPFAM" id="SSF56300">
    <property type="entry name" value="Metallo-dependent phosphatases"/>
    <property type="match status" value="1"/>
</dbReference>
<feature type="repeat" description="WD" evidence="3">
    <location>
        <begin position="664"/>
        <end position="705"/>
    </location>
</feature>
<gene>
    <name evidence="8" type="ORF">PNOK_0638600</name>
</gene>
<protein>
    <submittedName>
        <fullName evidence="8">Uncharacterized protein</fullName>
    </submittedName>
</protein>
<evidence type="ECO:0000256" key="5">
    <source>
        <dbReference type="SAM" id="SignalP"/>
    </source>
</evidence>
<dbReference type="InterPro" id="IPR015943">
    <property type="entry name" value="WD40/YVTN_repeat-like_dom_sf"/>
</dbReference>
<comment type="caution">
    <text evidence="8">The sequence shown here is derived from an EMBL/GenBank/DDBJ whole genome shotgun (WGS) entry which is preliminary data.</text>
</comment>
<dbReference type="Gene3D" id="2.130.10.10">
    <property type="entry name" value="YVTN repeat-like/Quinoprotein amine dehydrogenase"/>
    <property type="match status" value="1"/>
</dbReference>
<dbReference type="PROSITE" id="PS50294">
    <property type="entry name" value="WD_REPEATS_REGION"/>
    <property type="match status" value="1"/>
</dbReference>
<dbReference type="GO" id="GO:0016787">
    <property type="term" value="F:hydrolase activity"/>
    <property type="evidence" value="ECO:0007669"/>
    <property type="project" value="InterPro"/>
</dbReference>
<feature type="domain" description="Calcineurin-like phosphoesterase" evidence="6">
    <location>
        <begin position="52"/>
        <end position="289"/>
    </location>
</feature>
<dbReference type="PROSITE" id="PS50082">
    <property type="entry name" value="WD_REPEATS_2"/>
    <property type="match status" value="1"/>
</dbReference>
<dbReference type="GO" id="GO:0005829">
    <property type="term" value="C:cytosol"/>
    <property type="evidence" value="ECO:0007669"/>
    <property type="project" value="TreeGrafter"/>
</dbReference>
<dbReference type="InterPro" id="IPR029052">
    <property type="entry name" value="Metallo-depent_PP-like"/>
</dbReference>
<evidence type="ECO:0000256" key="2">
    <source>
        <dbReference type="ARBA" id="ARBA00022737"/>
    </source>
</evidence>
<dbReference type="GO" id="GO:0005576">
    <property type="term" value="C:extracellular region"/>
    <property type="evidence" value="ECO:0007669"/>
    <property type="project" value="UniProtKB-ARBA"/>
</dbReference>
<dbReference type="InterPro" id="IPR019775">
    <property type="entry name" value="WD40_repeat_CS"/>
</dbReference>
<feature type="domain" description="Putative 5'-nucleotidase C-terminal" evidence="7">
    <location>
        <begin position="385"/>
        <end position="595"/>
    </location>
</feature>
<feature type="signal peptide" evidence="5">
    <location>
        <begin position="1"/>
        <end position="19"/>
    </location>
</feature>
<dbReference type="OrthoDB" id="7722975at2759"/>
<dbReference type="PROSITE" id="PS51257">
    <property type="entry name" value="PROKAR_LIPOPROTEIN"/>
    <property type="match status" value="1"/>
</dbReference>
<dbReference type="Pfam" id="PF21953">
    <property type="entry name" value="NadN_nucleosid_C"/>
    <property type="match status" value="1"/>
</dbReference>
<dbReference type="AlphaFoldDB" id="A0A286UE84"/>
<name>A0A286UE84_9AGAM</name>
<evidence type="ECO:0000256" key="3">
    <source>
        <dbReference type="PROSITE-ProRule" id="PRU00221"/>
    </source>
</evidence>
<dbReference type="InterPro" id="IPR001680">
    <property type="entry name" value="WD40_rpt"/>
</dbReference>
<feature type="chain" id="PRO_5013581577" evidence="5">
    <location>
        <begin position="20"/>
        <end position="779"/>
    </location>
</feature>
<dbReference type="EMBL" id="NBII01000006">
    <property type="protein sequence ID" value="PAV17900.1"/>
    <property type="molecule type" value="Genomic_DNA"/>
</dbReference>
<organism evidence="8 9">
    <name type="scientific">Pyrrhoderma noxium</name>
    <dbReference type="NCBI Taxonomy" id="2282107"/>
    <lineage>
        <taxon>Eukaryota</taxon>
        <taxon>Fungi</taxon>
        <taxon>Dikarya</taxon>
        <taxon>Basidiomycota</taxon>
        <taxon>Agaricomycotina</taxon>
        <taxon>Agaricomycetes</taxon>
        <taxon>Hymenochaetales</taxon>
        <taxon>Hymenochaetaceae</taxon>
        <taxon>Pyrrhoderma</taxon>
    </lineage>
</organism>
<dbReference type="PANTHER" id="PTHR11575">
    <property type="entry name" value="5'-NUCLEOTIDASE-RELATED"/>
    <property type="match status" value="1"/>
</dbReference>
<dbReference type="InterPro" id="IPR006179">
    <property type="entry name" value="5_nucleotidase/apyrase"/>
</dbReference>
<dbReference type="FunFam" id="3.60.21.10:FF:000043">
    <property type="entry name" value="Ser/Thr protein phosphatase family"/>
    <property type="match status" value="1"/>
</dbReference>
<keyword evidence="1 3" id="KW-0853">WD repeat</keyword>